<accession>A0AAE0Y6G8</accession>
<sequence>MCVCFSPHQDSVGPVTMKTVLLAMTEEQHDKRSWRANALIRTFLALSLSLSISVRQQSALARDAIITYNNNNKFDDATLLLFTAAVAIVQVVVTAVGITTEAPSLKGDDFPDKEALVILAIAHAGSVFLRDFLIEVGVSSNAPITVQDVAFFSPILALVALWLVTSLPARPVVWVSLLMTGLGFSMISSRGGAVQDSPASVAASNRAALVCGLVFFTSAMRNIVLRQIVHEGAEIKSRPLPAPYNRVDTWVALAGLGSFAILSAFLMAPEGWGLAALNGAVTCTLSAALFLVTTHVLKVYGVVCTAVFGVWSLLLEALVTTPIHLRPSLTSCVLALLLLVVGHWLFLRNLNESEVGVTSAVDRKCAGTHEQYTRLEFLLFASAVVGVIFYVFQPRVSERDLTTLSFVGLDKVIRRLLSVPASGESEGLEADGDAHAAHAVSMS</sequence>
<protein>
    <submittedName>
        <fullName evidence="2">Uncharacterized protein</fullName>
    </submittedName>
</protein>
<feature type="transmembrane region" description="Helical" evidence="1">
    <location>
        <begin position="249"/>
        <end position="268"/>
    </location>
</feature>
<feature type="transmembrane region" description="Helical" evidence="1">
    <location>
        <begin position="275"/>
        <end position="293"/>
    </location>
</feature>
<keyword evidence="1" id="KW-1133">Transmembrane helix</keyword>
<dbReference type="AlphaFoldDB" id="A0AAE0Y6G8"/>
<comment type="caution">
    <text evidence="2">The sequence shown here is derived from an EMBL/GenBank/DDBJ whole genome shotgun (WGS) entry which is preliminary data.</text>
</comment>
<keyword evidence="1" id="KW-0472">Membrane</keyword>
<feature type="transmembrane region" description="Helical" evidence="1">
    <location>
        <begin position="145"/>
        <end position="165"/>
    </location>
</feature>
<keyword evidence="1" id="KW-0812">Transmembrane</keyword>
<keyword evidence="3" id="KW-1185">Reference proteome</keyword>
<feature type="transmembrane region" description="Helical" evidence="1">
    <location>
        <begin position="299"/>
        <end position="319"/>
    </location>
</feature>
<dbReference type="Proteomes" id="UP001283361">
    <property type="component" value="Unassembled WGS sequence"/>
</dbReference>
<evidence type="ECO:0000313" key="3">
    <source>
        <dbReference type="Proteomes" id="UP001283361"/>
    </source>
</evidence>
<feature type="transmembrane region" description="Helical" evidence="1">
    <location>
        <begin position="77"/>
        <end position="100"/>
    </location>
</feature>
<reference evidence="2" key="1">
    <citation type="journal article" date="2023" name="G3 (Bethesda)">
        <title>A reference genome for the long-term kleptoplast-retaining sea slug Elysia crispata morphotype clarki.</title>
        <authorList>
            <person name="Eastman K.E."/>
            <person name="Pendleton A.L."/>
            <person name="Shaikh M.A."/>
            <person name="Suttiyut T."/>
            <person name="Ogas R."/>
            <person name="Tomko P."/>
            <person name="Gavelis G."/>
            <person name="Widhalm J.R."/>
            <person name="Wisecaver J.H."/>
        </authorList>
    </citation>
    <scope>NUCLEOTIDE SEQUENCE</scope>
    <source>
        <strain evidence="2">ECLA1</strain>
    </source>
</reference>
<feature type="transmembrane region" description="Helical" evidence="1">
    <location>
        <begin position="207"/>
        <end position="229"/>
    </location>
</feature>
<evidence type="ECO:0000256" key="1">
    <source>
        <dbReference type="SAM" id="Phobius"/>
    </source>
</evidence>
<gene>
    <name evidence="2" type="ORF">RRG08_003981</name>
</gene>
<feature type="transmembrane region" description="Helical" evidence="1">
    <location>
        <begin position="171"/>
        <end position="187"/>
    </location>
</feature>
<feature type="transmembrane region" description="Helical" evidence="1">
    <location>
        <begin position="372"/>
        <end position="392"/>
    </location>
</feature>
<feature type="transmembrane region" description="Helical" evidence="1">
    <location>
        <begin position="328"/>
        <end position="347"/>
    </location>
</feature>
<evidence type="ECO:0000313" key="2">
    <source>
        <dbReference type="EMBL" id="KAK3733647.1"/>
    </source>
</evidence>
<organism evidence="2 3">
    <name type="scientific">Elysia crispata</name>
    <name type="common">lettuce slug</name>
    <dbReference type="NCBI Taxonomy" id="231223"/>
    <lineage>
        <taxon>Eukaryota</taxon>
        <taxon>Metazoa</taxon>
        <taxon>Spiralia</taxon>
        <taxon>Lophotrochozoa</taxon>
        <taxon>Mollusca</taxon>
        <taxon>Gastropoda</taxon>
        <taxon>Heterobranchia</taxon>
        <taxon>Euthyneura</taxon>
        <taxon>Panpulmonata</taxon>
        <taxon>Sacoglossa</taxon>
        <taxon>Placobranchoidea</taxon>
        <taxon>Plakobranchidae</taxon>
        <taxon>Elysia</taxon>
    </lineage>
</organism>
<feature type="transmembrane region" description="Helical" evidence="1">
    <location>
        <begin position="115"/>
        <end position="133"/>
    </location>
</feature>
<name>A0AAE0Y6G8_9GAST</name>
<proteinExistence type="predicted"/>
<dbReference type="EMBL" id="JAWDGP010006886">
    <property type="protein sequence ID" value="KAK3733647.1"/>
    <property type="molecule type" value="Genomic_DNA"/>
</dbReference>